<dbReference type="Gene3D" id="1.20.58.1690">
    <property type="match status" value="1"/>
</dbReference>
<dbReference type="Pfam" id="PF14903">
    <property type="entry name" value="WG_beta_rep"/>
    <property type="match status" value="1"/>
</dbReference>
<dbReference type="HOGENOM" id="CLU_430729_0_0_10"/>
<protein>
    <submittedName>
        <fullName evidence="1">Uncharacterized protein</fullName>
    </submittedName>
</protein>
<name>H1XZY9_9SPHI</name>
<proteinExistence type="predicted"/>
<dbReference type="AlphaFoldDB" id="H1XZY9"/>
<reference evidence="1" key="1">
    <citation type="submission" date="2011-09" db="EMBL/GenBank/DDBJ databases">
        <title>The permanent draft genome of Mucilaginibacter paludis DSM 18603.</title>
        <authorList>
            <consortium name="US DOE Joint Genome Institute (JGI-PGF)"/>
            <person name="Lucas S."/>
            <person name="Han J."/>
            <person name="Lapidus A."/>
            <person name="Bruce D."/>
            <person name="Goodwin L."/>
            <person name="Pitluck S."/>
            <person name="Peters L."/>
            <person name="Kyrpides N."/>
            <person name="Mavromatis K."/>
            <person name="Ivanova N."/>
            <person name="Mikhailova N."/>
            <person name="Held B."/>
            <person name="Detter J.C."/>
            <person name="Tapia R."/>
            <person name="Han C."/>
            <person name="Land M."/>
            <person name="Hauser L."/>
            <person name="Markowitz V."/>
            <person name="Cheng J.-F."/>
            <person name="Hugenholtz P."/>
            <person name="Woyke T."/>
            <person name="Wu D."/>
            <person name="Tindall B."/>
            <person name="Brambilla E."/>
            <person name="Klenk H.-P."/>
            <person name="Eisen J.A."/>
        </authorList>
    </citation>
    <scope>NUCLEOTIDE SEQUENCE [LARGE SCALE GENOMIC DNA]</scope>
    <source>
        <strain evidence="1">DSM 18603</strain>
    </source>
</reference>
<dbReference type="Proteomes" id="UP000002774">
    <property type="component" value="Chromosome"/>
</dbReference>
<dbReference type="eggNOG" id="ENOG50349KI">
    <property type="taxonomic scope" value="Bacteria"/>
</dbReference>
<sequence length="635" mass="73205">MKKKPILIIASILVAVVCVFAFVRSKYLVKPDKKDVIVFLDRFNADLKKGNTDTLLDYFDGRQNVKQIKKLLGLISNKTSLNGKDKPLFDVNLLSDDSEIKIINAELTDAQVPVQFKENGANLKQTTLLIKLRKVSAGQFKIVQIDARKFAGDFMVYENNIRTRNRRPEDIYAPITLKAFATAEQLKTRYDSVIWFAHIDNQTYFYVVKGKWGNESDRPGAKDSATTPYKMGLLNPQLKEIISPQYDLIHTIGATFPGMIEVEKEHKRGFYDINGKIIVPVSYDQIFPINDDTNAAVLKNGADYFYLKKDMSISEKVELKLNDFFSKIKYLNSSFDLYPKALSLPVLTEYNSHEQHGAIYIGPSYLSDLNIIHGAQIDFQNPLRKVEYFDVHKNYEIRFSDKDRIDTGDWLTASFYSIRDYFLGGRAEFYDTKNVVMLDKKNDRILTQQFGTDYGKDEGDSYSGSCDINNVKILADSLIEIKTGATLSIELYDSTKSIVGGPYYHYLTIKDNQFVELPNRRSFGFTKYVKMDDSYLYGCFEMWRPNSKTKTFDHLTPEILRYMKNEIYADYRYAFKDKRWQDIFLYLTSEFDAKTSDLKPNNANVDDSLTVIDKYNINWINQKLKAQKPNTLAAK</sequence>
<dbReference type="InterPro" id="IPR032774">
    <property type="entry name" value="WG_beta_rep"/>
</dbReference>
<accession>H1XZY9</accession>
<dbReference type="OrthoDB" id="700862at2"/>
<dbReference type="InterPro" id="IPR038434">
    <property type="entry name" value="YARHG_sf"/>
</dbReference>
<keyword evidence="2" id="KW-1185">Reference proteome</keyword>
<dbReference type="EMBL" id="CM001403">
    <property type="protein sequence ID" value="EHQ27831.1"/>
    <property type="molecule type" value="Genomic_DNA"/>
</dbReference>
<evidence type="ECO:0000313" key="1">
    <source>
        <dbReference type="EMBL" id="EHQ27831.1"/>
    </source>
</evidence>
<gene>
    <name evidence="1" type="ORF">Mucpa_3733</name>
</gene>
<organism evidence="1 2">
    <name type="scientific">Mucilaginibacter paludis DSM 18603</name>
    <dbReference type="NCBI Taxonomy" id="714943"/>
    <lineage>
        <taxon>Bacteria</taxon>
        <taxon>Pseudomonadati</taxon>
        <taxon>Bacteroidota</taxon>
        <taxon>Sphingobacteriia</taxon>
        <taxon>Sphingobacteriales</taxon>
        <taxon>Sphingobacteriaceae</taxon>
        <taxon>Mucilaginibacter</taxon>
    </lineage>
</organism>
<dbReference type="STRING" id="714943.Mucpa_3733"/>
<evidence type="ECO:0000313" key="2">
    <source>
        <dbReference type="Proteomes" id="UP000002774"/>
    </source>
</evidence>
<dbReference type="RefSeq" id="WP_008508424.1">
    <property type="nucleotide sequence ID" value="NZ_CM001403.1"/>
</dbReference>